<dbReference type="InterPro" id="IPR053861">
    <property type="entry name" value="Phage_Mu_Gp45_N"/>
</dbReference>
<proteinExistence type="predicted"/>
<sequence length="171" mass="17679">MSHSYADRLFRRLQGLFQIGRISTPPDDTGSVQTGQVTLNGTAIRDGVPIVQDYGFSAVLPVGSQAVVLNVSGDASNGVVIRSIHQASRPKGLKNGQVCLFDMAGNQVLLTNGSGITVTPQSGQPITLNGKTVINGPLDVSDDATIGGIGFLEHLHGGVQSGGSTTEKPQS</sequence>
<name>A0A318R1B4_9PROT</name>
<keyword evidence="3" id="KW-1185">Reference proteome</keyword>
<dbReference type="Pfam" id="PF06890">
    <property type="entry name" value="Phage_Mu_Gp45"/>
    <property type="match status" value="1"/>
</dbReference>
<gene>
    <name evidence="2" type="ORF">CFR77_06585</name>
</gene>
<dbReference type="Proteomes" id="UP000247814">
    <property type="component" value="Unassembled WGS sequence"/>
</dbReference>
<reference evidence="2 3" key="1">
    <citation type="submission" date="2017-07" db="EMBL/GenBank/DDBJ databases">
        <title>A draft genome sequence of Komagataeibacter sucrofermentans LMG 18788.</title>
        <authorList>
            <person name="Skraban J."/>
            <person name="Cleenwerck I."/>
            <person name="Vandamme P."/>
            <person name="Trcek J."/>
        </authorList>
    </citation>
    <scope>NUCLEOTIDE SEQUENCE [LARGE SCALE GENOMIC DNA]</scope>
    <source>
        <strain evidence="2 3">LMG 18788</strain>
    </source>
</reference>
<feature type="domain" description="Bacteriophage Mu Gp45 N-terminal" evidence="1">
    <location>
        <begin position="27"/>
        <end position="85"/>
    </location>
</feature>
<comment type="caution">
    <text evidence="2">The sequence shown here is derived from an EMBL/GenBank/DDBJ whole genome shotgun (WGS) entry which is preliminary data.</text>
</comment>
<evidence type="ECO:0000313" key="2">
    <source>
        <dbReference type="EMBL" id="PYD79403.1"/>
    </source>
</evidence>
<protein>
    <recommendedName>
        <fullName evidence="1">Bacteriophage Mu Gp45 N-terminal domain-containing protein</fullName>
    </recommendedName>
</protein>
<evidence type="ECO:0000259" key="1">
    <source>
        <dbReference type="Pfam" id="PF06890"/>
    </source>
</evidence>
<dbReference type="InterPro" id="IPR044033">
    <property type="entry name" value="GpV-like_apex"/>
</dbReference>
<organism evidence="2 3">
    <name type="scientific">Komagataeibacter sucrofermentans</name>
    <dbReference type="NCBI Taxonomy" id="1053551"/>
    <lineage>
        <taxon>Bacteria</taxon>
        <taxon>Pseudomonadati</taxon>
        <taxon>Pseudomonadota</taxon>
        <taxon>Alphaproteobacteria</taxon>
        <taxon>Acetobacterales</taxon>
        <taxon>Acetobacteraceae</taxon>
        <taxon>Komagataeibacter</taxon>
    </lineage>
</organism>
<dbReference type="OrthoDB" id="1903830at2"/>
<accession>A0A318R1B4</accession>
<dbReference type="AlphaFoldDB" id="A0A318R1B4"/>
<dbReference type="EMBL" id="NKUA01000007">
    <property type="protein sequence ID" value="PYD79403.1"/>
    <property type="molecule type" value="Genomic_DNA"/>
</dbReference>
<evidence type="ECO:0000313" key="3">
    <source>
        <dbReference type="Proteomes" id="UP000247814"/>
    </source>
</evidence>
<dbReference type="RefSeq" id="WP_110568740.1">
    <property type="nucleotide sequence ID" value="NZ_CP181056.1"/>
</dbReference>
<dbReference type="Pfam" id="PF18946">
    <property type="entry name" value="Apex"/>
    <property type="match status" value="1"/>
</dbReference>